<evidence type="ECO:0000313" key="3">
    <source>
        <dbReference type="EMBL" id="QTN00308.1"/>
    </source>
</evidence>
<reference evidence="3 4" key="1">
    <citation type="submission" date="2019-12" db="EMBL/GenBank/DDBJ databases">
        <title>The whole genome sequencing of a strain isolated from a Mars analog, Dalangtan Playa.</title>
        <authorList>
            <person name="Huang T."/>
        </authorList>
    </citation>
    <scope>NUCLEOTIDE SEQUENCE [LARGE SCALE GENOMIC DNA]</scope>
    <source>
        <strain evidence="3 4">DP4-553-S</strain>
    </source>
</reference>
<dbReference type="RefSeq" id="WP_209365448.1">
    <property type="nucleotide sequence ID" value="NZ_CP046956.1"/>
</dbReference>
<name>A0ABX7VTL4_9BACI</name>
<accession>A0ABX7VTL4</accession>
<protein>
    <submittedName>
        <fullName evidence="3">SRPBCC domain-containing protein</fullName>
    </submittedName>
</protein>
<gene>
    <name evidence="3" type="ORF">ERJ70_13970</name>
</gene>
<sequence>MNDHKRIHETTSRVEGRELVIERIFDAPRELVFKVFTDPDHLENWWGPEGWTTTNYKTDIQPGGVWHFCMRSSDGQESWGKALYHEIDVPERIVYTDVFSNEEGNTVESMPEMLVTLTFIEYKGKTKIVNRTRFASEKQLESIIDMGVVQGFTEMWNCLEKHLQTIQRSKQR</sequence>
<dbReference type="InterPro" id="IPR013538">
    <property type="entry name" value="ASHA1/2-like_C"/>
</dbReference>
<proteinExistence type="inferred from homology"/>
<dbReference type="Proteomes" id="UP000665043">
    <property type="component" value="Chromosome"/>
</dbReference>
<feature type="domain" description="Activator of Hsp90 ATPase homologue 1/2-like C-terminal" evidence="2">
    <location>
        <begin position="26"/>
        <end position="163"/>
    </location>
</feature>
<dbReference type="InterPro" id="IPR023393">
    <property type="entry name" value="START-like_dom_sf"/>
</dbReference>
<dbReference type="SUPFAM" id="SSF55961">
    <property type="entry name" value="Bet v1-like"/>
    <property type="match status" value="1"/>
</dbReference>
<organism evidence="3 4">
    <name type="scientific">Sediminibacillus dalangtanensis</name>
    <dbReference type="NCBI Taxonomy" id="2729421"/>
    <lineage>
        <taxon>Bacteria</taxon>
        <taxon>Bacillati</taxon>
        <taxon>Bacillota</taxon>
        <taxon>Bacilli</taxon>
        <taxon>Bacillales</taxon>
        <taxon>Bacillaceae</taxon>
        <taxon>Sediminibacillus</taxon>
    </lineage>
</organism>
<dbReference type="Gene3D" id="3.30.530.20">
    <property type="match status" value="1"/>
</dbReference>
<keyword evidence="4" id="KW-1185">Reference proteome</keyword>
<evidence type="ECO:0000256" key="1">
    <source>
        <dbReference type="ARBA" id="ARBA00006817"/>
    </source>
</evidence>
<evidence type="ECO:0000313" key="4">
    <source>
        <dbReference type="Proteomes" id="UP000665043"/>
    </source>
</evidence>
<comment type="similarity">
    <text evidence="1">Belongs to the AHA1 family.</text>
</comment>
<dbReference type="EMBL" id="CP046956">
    <property type="protein sequence ID" value="QTN00308.1"/>
    <property type="molecule type" value="Genomic_DNA"/>
</dbReference>
<evidence type="ECO:0000259" key="2">
    <source>
        <dbReference type="Pfam" id="PF08327"/>
    </source>
</evidence>
<dbReference type="Pfam" id="PF08327">
    <property type="entry name" value="AHSA1"/>
    <property type="match status" value="1"/>
</dbReference>